<evidence type="ECO:0000313" key="11">
    <source>
        <dbReference type="EMBL" id="DAF62813.1"/>
    </source>
</evidence>
<protein>
    <submittedName>
        <fullName evidence="11">Beta clamp protein</fullName>
    </submittedName>
</protein>
<evidence type="ECO:0000256" key="6">
    <source>
        <dbReference type="ARBA" id="ARBA00022705"/>
    </source>
</evidence>
<dbReference type="GO" id="GO:0009360">
    <property type="term" value="C:DNA polymerase III complex"/>
    <property type="evidence" value="ECO:0007669"/>
    <property type="project" value="InterPro"/>
</dbReference>
<evidence type="ECO:0000259" key="9">
    <source>
        <dbReference type="Pfam" id="PF02767"/>
    </source>
</evidence>
<dbReference type="Pfam" id="PF02767">
    <property type="entry name" value="DNA_pol3_beta_2"/>
    <property type="match status" value="1"/>
</dbReference>
<dbReference type="InterPro" id="IPR001001">
    <property type="entry name" value="DNA_polIII_beta"/>
</dbReference>
<dbReference type="SUPFAM" id="SSF55979">
    <property type="entry name" value="DNA clamp"/>
    <property type="match status" value="2"/>
</dbReference>
<dbReference type="GO" id="GO:0003677">
    <property type="term" value="F:DNA binding"/>
    <property type="evidence" value="ECO:0007669"/>
    <property type="project" value="UniProtKB-KW"/>
</dbReference>
<dbReference type="InterPro" id="IPR022637">
    <property type="entry name" value="DNA_polIII_beta_cen"/>
</dbReference>
<evidence type="ECO:0000256" key="8">
    <source>
        <dbReference type="ARBA" id="ARBA00023125"/>
    </source>
</evidence>
<organism evidence="11">
    <name type="scientific">Myoviridae sp. ctYGJ17</name>
    <dbReference type="NCBI Taxonomy" id="2827692"/>
    <lineage>
        <taxon>Viruses</taxon>
        <taxon>Duplodnaviria</taxon>
        <taxon>Heunggongvirae</taxon>
        <taxon>Uroviricota</taxon>
        <taxon>Caudoviricetes</taxon>
    </lineage>
</organism>
<dbReference type="Pfam" id="PF02768">
    <property type="entry name" value="DNA_pol3_beta_3"/>
    <property type="match status" value="1"/>
</dbReference>
<sequence>MSSSAETILRKEKTMKFERSEIGTLFSKLRTAVPEVRAVGNDSTGILLSGPDAFATNLELSIRAELSSPVPQDVVIPPRGVDFISGAVAPEININVTKSGLVIESGTARARLSTTPAENYPTFDGPGKDAKRCVVSANDLSWAVSKVLYAVSKDDRHPAHKGLCFSHSGDDTLEICALDGYRMAVSRINCTADGDFKFVLPAATAKAIDTLGLDGSVNIERDRKKAIFSDDKYEVKSRLIAEPFLDYAKVTSQKYSGAGIVVDRKDLLGVLGRVKLARSADAKDKSVLVMDFEPGGTGRASMRSAIAQMREEFDFQGELEDPVRIGFNLDFLSEALKSMEADKVKMQLNGSLSPIKLVEPHYEAFVLPVKVRSEE</sequence>
<dbReference type="Gene3D" id="3.70.10.10">
    <property type="match status" value="1"/>
</dbReference>
<dbReference type="InterPro" id="IPR022635">
    <property type="entry name" value="DNA_polIII_beta_C"/>
</dbReference>
<keyword evidence="3" id="KW-0963">Cytoplasm</keyword>
<evidence type="ECO:0000256" key="7">
    <source>
        <dbReference type="ARBA" id="ARBA00022932"/>
    </source>
</evidence>
<evidence type="ECO:0000256" key="3">
    <source>
        <dbReference type="ARBA" id="ARBA00022490"/>
    </source>
</evidence>
<dbReference type="Gene3D" id="3.10.150.10">
    <property type="entry name" value="DNA Polymerase III, subunit A, domain 2"/>
    <property type="match status" value="1"/>
</dbReference>
<accession>A0A8S5THQ3</accession>
<evidence type="ECO:0000256" key="5">
    <source>
        <dbReference type="ARBA" id="ARBA00022695"/>
    </source>
</evidence>
<dbReference type="PANTHER" id="PTHR30478">
    <property type="entry name" value="DNA POLYMERASE III SUBUNIT BETA"/>
    <property type="match status" value="1"/>
</dbReference>
<reference evidence="11" key="1">
    <citation type="journal article" date="2021" name="Proc. Natl. Acad. Sci. U.S.A.">
        <title>A Catalog of Tens of Thousands of Viruses from Human Metagenomes Reveals Hidden Associations with Chronic Diseases.</title>
        <authorList>
            <person name="Tisza M.J."/>
            <person name="Buck C.B."/>
        </authorList>
    </citation>
    <scope>NUCLEOTIDE SEQUENCE</scope>
    <source>
        <strain evidence="11">CtYGJ17</strain>
    </source>
</reference>
<keyword evidence="6" id="KW-0235">DNA replication</keyword>
<dbReference type="InterPro" id="IPR046938">
    <property type="entry name" value="DNA_clamp_sf"/>
</dbReference>
<dbReference type="SMART" id="SM00480">
    <property type="entry name" value="POL3Bc"/>
    <property type="match status" value="1"/>
</dbReference>
<dbReference type="GO" id="GO:0006271">
    <property type="term" value="P:DNA strand elongation involved in DNA replication"/>
    <property type="evidence" value="ECO:0007669"/>
    <property type="project" value="TreeGrafter"/>
</dbReference>
<feature type="domain" description="DNA polymerase III beta sliding clamp central" evidence="9">
    <location>
        <begin position="136"/>
        <end position="241"/>
    </location>
</feature>
<dbReference type="PANTHER" id="PTHR30478:SF0">
    <property type="entry name" value="BETA SLIDING CLAMP"/>
    <property type="match status" value="1"/>
</dbReference>
<dbReference type="EMBL" id="BK032829">
    <property type="protein sequence ID" value="DAF62813.1"/>
    <property type="molecule type" value="Genomic_DNA"/>
</dbReference>
<keyword evidence="5" id="KW-0548">Nucleotidyltransferase</keyword>
<dbReference type="GO" id="GO:0003887">
    <property type="term" value="F:DNA-directed DNA polymerase activity"/>
    <property type="evidence" value="ECO:0007669"/>
    <property type="project" value="UniProtKB-KW"/>
</dbReference>
<proteinExistence type="inferred from homology"/>
<feature type="domain" description="DNA polymerase III beta sliding clamp C-terminal" evidence="10">
    <location>
        <begin position="260"/>
        <end position="363"/>
    </location>
</feature>
<name>A0A8S5THQ3_9CAUD</name>
<keyword evidence="4" id="KW-0808">Transferase</keyword>
<keyword evidence="7" id="KW-0239">DNA-directed DNA polymerase</keyword>
<evidence type="ECO:0000256" key="4">
    <source>
        <dbReference type="ARBA" id="ARBA00022679"/>
    </source>
</evidence>
<comment type="similarity">
    <text evidence="2">Belongs to the beta sliding clamp family.</text>
</comment>
<keyword evidence="8" id="KW-0238">DNA-binding</keyword>
<evidence type="ECO:0000256" key="1">
    <source>
        <dbReference type="ARBA" id="ARBA00004496"/>
    </source>
</evidence>
<evidence type="ECO:0000256" key="2">
    <source>
        <dbReference type="ARBA" id="ARBA00010752"/>
    </source>
</evidence>
<comment type="subcellular location">
    <subcellularLocation>
        <location evidence="1">Cytoplasm</location>
    </subcellularLocation>
</comment>
<dbReference type="GO" id="GO:0008408">
    <property type="term" value="F:3'-5' exonuclease activity"/>
    <property type="evidence" value="ECO:0007669"/>
    <property type="project" value="InterPro"/>
</dbReference>
<evidence type="ECO:0000259" key="10">
    <source>
        <dbReference type="Pfam" id="PF02768"/>
    </source>
</evidence>
<dbReference type="CDD" id="cd00140">
    <property type="entry name" value="beta_clamp"/>
    <property type="match status" value="1"/>
</dbReference>